<evidence type="ECO:0000256" key="1">
    <source>
        <dbReference type="SAM" id="MobiDB-lite"/>
    </source>
</evidence>
<sequence>MLTTNRSRIGNPRAISASPCHRCESLRLTRRQRTLQRPRHPPSTVQPSREENSQTIDLILQSPFKLPAELKRKQLRRYHPPRRRSSTSEKRGEGFQIRINRQRAVFSTFGFRAKSFSFLTAHGHSRPFPTNLDVTTILTSPLPHETLHHEPWPLHSVHVRFDSKWHAAPLRSALKNRYGY</sequence>
<accession>A0A0P1BH54</accession>
<feature type="compositionally biased region" description="Basic residues" evidence="1">
    <location>
        <begin position="29"/>
        <end position="40"/>
    </location>
</feature>
<proteinExistence type="predicted"/>
<feature type="region of interest" description="Disordered" evidence="1">
    <location>
        <begin position="29"/>
        <end position="53"/>
    </location>
</feature>
<organism evidence="2 3">
    <name type="scientific">Ceraceosorus bombacis</name>
    <dbReference type="NCBI Taxonomy" id="401625"/>
    <lineage>
        <taxon>Eukaryota</taxon>
        <taxon>Fungi</taxon>
        <taxon>Dikarya</taxon>
        <taxon>Basidiomycota</taxon>
        <taxon>Ustilaginomycotina</taxon>
        <taxon>Exobasidiomycetes</taxon>
        <taxon>Ceraceosorales</taxon>
        <taxon>Ceraceosoraceae</taxon>
        <taxon>Ceraceosorus</taxon>
    </lineage>
</organism>
<feature type="region of interest" description="Disordered" evidence="1">
    <location>
        <begin position="73"/>
        <end position="93"/>
    </location>
</feature>
<keyword evidence="3" id="KW-1185">Reference proteome</keyword>
<dbReference type="Proteomes" id="UP000054845">
    <property type="component" value="Unassembled WGS sequence"/>
</dbReference>
<evidence type="ECO:0000313" key="2">
    <source>
        <dbReference type="EMBL" id="CEH15080.1"/>
    </source>
</evidence>
<dbReference type="AlphaFoldDB" id="A0A0P1BH54"/>
<name>A0A0P1BH54_9BASI</name>
<evidence type="ECO:0000313" key="3">
    <source>
        <dbReference type="Proteomes" id="UP000054845"/>
    </source>
</evidence>
<protein>
    <submittedName>
        <fullName evidence="2">Uncharacterized protein</fullName>
    </submittedName>
</protein>
<reference evidence="2 3" key="1">
    <citation type="submission" date="2014-09" db="EMBL/GenBank/DDBJ databases">
        <authorList>
            <person name="Magalhaes I.L.F."/>
            <person name="Oliveira U."/>
            <person name="Santos F.R."/>
            <person name="Vidigal T.H.D.A."/>
            <person name="Brescovit A.D."/>
            <person name="Santos A.J."/>
        </authorList>
    </citation>
    <scope>NUCLEOTIDE SEQUENCE [LARGE SCALE GENOMIC DNA]</scope>
</reference>
<dbReference type="EMBL" id="CCYA01000252">
    <property type="protein sequence ID" value="CEH15080.1"/>
    <property type="molecule type" value="Genomic_DNA"/>
</dbReference>
<feature type="compositionally biased region" description="Basic residues" evidence="1">
    <location>
        <begin position="73"/>
        <end position="85"/>
    </location>
</feature>